<dbReference type="AlphaFoldDB" id="A0A9D4BPY4"/>
<sequence length="68" mass="8104">MPLCARLFPRSRSGDVEVEAVKKWMNYVNEWTHLPMDDYTEQHTPYLTRAGFLFRRSSFPQRPNRSGE</sequence>
<proteinExistence type="predicted"/>
<reference evidence="1" key="1">
    <citation type="journal article" date="2019" name="bioRxiv">
        <title>The Genome of the Zebra Mussel, Dreissena polymorpha: A Resource for Invasive Species Research.</title>
        <authorList>
            <person name="McCartney M.A."/>
            <person name="Auch B."/>
            <person name="Kono T."/>
            <person name="Mallez S."/>
            <person name="Zhang Y."/>
            <person name="Obille A."/>
            <person name="Becker A."/>
            <person name="Abrahante J.E."/>
            <person name="Garbe J."/>
            <person name="Badalamenti J.P."/>
            <person name="Herman A."/>
            <person name="Mangelson H."/>
            <person name="Liachko I."/>
            <person name="Sullivan S."/>
            <person name="Sone E.D."/>
            <person name="Koren S."/>
            <person name="Silverstein K.A.T."/>
            <person name="Beckman K.B."/>
            <person name="Gohl D.M."/>
        </authorList>
    </citation>
    <scope>NUCLEOTIDE SEQUENCE</scope>
    <source>
        <strain evidence="1">Duluth1</strain>
        <tissue evidence="1">Whole animal</tissue>
    </source>
</reference>
<reference evidence="1" key="2">
    <citation type="submission" date="2020-11" db="EMBL/GenBank/DDBJ databases">
        <authorList>
            <person name="McCartney M.A."/>
            <person name="Auch B."/>
            <person name="Kono T."/>
            <person name="Mallez S."/>
            <person name="Becker A."/>
            <person name="Gohl D.M."/>
            <person name="Silverstein K.A.T."/>
            <person name="Koren S."/>
            <person name="Bechman K.B."/>
            <person name="Herman A."/>
            <person name="Abrahante J.E."/>
            <person name="Garbe J."/>
        </authorList>
    </citation>
    <scope>NUCLEOTIDE SEQUENCE</scope>
    <source>
        <strain evidence="1">Duluth1</strain>
        <tissue evidence="1">Whole animal</tissue>
    </source>
</reference>
<evidence type="ECO:0000313" key="2">
    <source>
        <dbReference type="Proteomes" id="UP000828390"/>
    </source>
</evidence>
<evidence type="ECO:0000313" key="1">
    <source>
        <dbReference type="EMBL" id="KAH3702766.1"/>
    </source>
</evidence>
<comment type="caution">
    <text evidence="1">The sequence shown here is derived from an EMBL/GenBank/DDBJ whole genome shotgun (WGS) entry which is preliminary data.</text>
</comment>
<organism evidence="1 2">
    <name type="scientific">Dreissena polymorpha</name>
    <name type="common">Zebra mussel</name>
    <name type="synonym">Mytilus polymorpha</name>
    <dbReference type="NCBI Taxonomy" id="45954"/>
    <lineage>
        <taxon>Eukaryota</taxon>
        <taxon>Metazoa</taxon>
        <taxon>Spiralia</taxon>
        <taxon>Lophotrochozoa</taxon>
        <taxon>Mollusca</taxon>
        <taxon>Bivalvia</taxon>
        <taxon>Autobranchia</taxon>
        <taxon>Heteroconchia</taxon>
        <taxon>Euheterodonta</taxon>
        <taxon>Imparidentia</taxon>
        <taxon>Neoheterodontei</taxon>
        <taxon>Myida</taxon>
        <taxon>Dreissenoidea</taxon>
        <taxon>Dreissenidae</taxon>
        <taxon>Dreissena</taxon>
    </lineage>
</organism>
<dbReference type="EMBL" id="JAIWYP010000015">
    <property type="protein sequence ID" value="KAH3702766.1"/>
    <property type="molecule type" value="Genomic_DNA"/>
</dbReference>
<keyword evidence="2" id="KW-1185">Reference proteome</keyword>
<protein>
    <submittedName>
        <fullName evidence="1">Uncharacterized protein</fullName>
    </submittedName>
</protein>
<gene>
    <name evidence="1" type="ORF">DPMN_077792</name>
</gene>
<dbReference type="Proteomes" id="UP000828390">
    <property type="component" value="Unassembled WGS sequence"/>
</dbReference>
<name>A0A9D4BPY4_DREPO</name>
<accession>A0A9D4BPY4</accession>